<evidence type="ECO:0000256" key="9">
    <source>
        <dbReference type="ARBA" id="ARBA00022640"/>
    </source>
</evidence>
<dbReference type="GO" id="GO:0009765">
    <property type="term" value="P:photosynthesis, light harvesting"/>
    <property type="evidence" value="ECO:0007669"/>
    <property type="project" value="InterPro"/>
</dbReference>
<dbReference type="InterPro" id="IPR001344">
    <property type="entry name" value="Chloro_AB-bd_pln"/>
</dbReference>
<keyword evidence="9 19" id="KW-0934">Plastid</keyword>
<comment type="subcellular location">
    <subcellularLocation>
        <location evidence="2">Membrane</location>
        <topology evidence="2">Multi-pass membrane protein</topology>
    </subcellularLocation>
    <subcellularLocation>
        <location evidence="3 19">Plastid</location>
        <location evidence="3 19">Chloroplast thylakoid membrane</location>
    </subcellularLocation>
</comment>
<dbReference type="Proteomes" id="UP000886520">
    <property type="component" value="Chromosome 6"/>
</dbReference>
<feature type="binding site" evidence="18">
    <location>
        <position position="117"/>
    </location>
    <ligand>
        <name>chlorophyll a</name>
        <dbReference type="ChEBI" id="CHEBI:58416"/>
        <label>1</label>
    </ligand>
</feature>
<evidence type="ECO:0000256" key="11">
    <source>
        <dbReference type="ARBA" id="ARBA00022723"/>
    </source>
</evidence>
<keyword evidence="14" id="KW-1133">Transmembrane helix</keyword>
<keyword evidence="7 19" id="KW-0602">Photosynthesis</keyword>
<dbReference type="FunFam" id="1.10.3460.10:FF:000004">
    <property type="entry name" value="Chlorophyll a-b binding protein, chloroplastic"/>
    <property type="match status" value="1"/>
</dbReference>
<dbReference type="GO" id="GO:0009522">
    <property type="term" value="C:photosystem I"/>
    <property type="evidence" value="ECO:0007669"/>
    <property type="project" value="UniProtKB-KW"/>
</dbReference>
<dbReference type="GO" id="GO:0046872">
    <property type="term" value="F:metal ion binding"/>
    <property type="evidence" value="ECO:0007669"/>
    <property type="project" value="UniProtKB-KW"/>
</dbReference>
<comment type="caution">
    <text evidence="20">The sequence shown here is derived from an EMBL/GenBank/DDBJ whole genome shotgun (WGS) entry which is preliminary data.</text>
</comment>
<evidence type="ECO:0000256" key="12">
    <source>
        <dbReference type="ARBA" id="ARBA00022842"/>
    </source>
</evidence>
<keyword evidence="11" id="KW-0479">Metal-binding</keyword>
<evidence type="ECO:0000256" key="17">
    <source>
        <dbReference type="ARBA" id="ARBA00023136"/>
    </source>
</evidence>
<dbReference type="Gene3D" id="1.10.3460.10">
    <property type="entry name" value="Chlorophyll a/b binding protein domain"/>
    <property type="match status" value="1"/>
</dbReference>
<evidence type="ECO:0000256" key="5">
    <source>
        <dbReference type="ARBA" id="ARBA00022494"/>
    </source>
</evidence>
<keyword evidence="17" id="KW-0472">Membrane</keyword>
<keyword evidence="19" id="KW-0603">Photosystem I</keyword>
<feature type="binding site" evidence="18">
    <location>
        <position position="89"/>
    </location>
    <ligand>
        <name>chlorophyll a</name>
        <dbReference type="ChEBI" id="CHEBI:58416"/>
        <label>1</label>
    </ligand>
</feature>
<dbReference type="OrthoDB" id="423598at2759"/>
<dbReference type="InterPro" id="IPR022796">
    <property type="entry name" value="Chloroa_b-bind"/>
</dbReference>
<feature type="binding site" description="axial binding residue" evidence="18">
    <location>
        <position position="19"/>
    </location>
    <ligand>
        <name>chlorophyll b</name>
        <dbReference type="ChEBI" id="CHEBI:61721"/>
        <label>1</label>
    </ligand>
    <ligandPart>
        <name>Mg</name>
        <dbReference type="ChEBI" id="CHEBI:25107"/>
    </ligandPart>
</feature>
<dbReference type="AlphaFoldDB" id="A0A9D4V374"/>
<evidence type="ECO:0000256" key="18">
    <source>
        <dbReference type="PIRSR" id="PIRSR601344-1"/>
    </source>
</evidence>
<organism evidence="20 21">
    <name type="scientific">Adiantum capillus-veneris</name>
    <name type="common">Maidenhair fern</name>
    <dbReference type="NCBI Taxonomy" id="13818"/>
    <lineage>
        <taxon>Eukaryota</taxon>
        <taxon>Viridiplantae</taxon>
        <taxon>Streptophyta</taxon>
        <taxon>Embryophyta</taxon>
        <taxon>Tracheophyta</taxon>
        <taxon>Polypodiopsida</taxon>
        <taxon>Polypodiidae</taxon>
        <taxon>Polypodiales</taxon>
        <taxon>Pteridineae</taxon>
        <taxon>Pteridaceae</taxon>
        <taxon>Vittarioideae</taxon>
        <taxon>Adiantum</taxon>
    </lineage>
</organism>
<keyword evidence="12" id="KW-0460">Magnesium</keyword>
<dbReference type="GO" id="GO:0009535">
    <property type="term" value="C:chloroplast thylakoid membrane"/>
    <property type="evidence" value="ECO:0007669"/>
    <property type="project" value="UniProtKB-SubCell"/>
</dbReference>
<name>A0A9D4V374_ADICA</name>
<gene>
    <name evidence="20" type="ORF">GOP47_0006615</name>
</gene>
<feature type="binding site" evidence="18">
    <location>
        <position position="123"/>
    </location>
    <ligand>
        <name>chlorophyll a</name>
        <dbReference type="ChEBI" id="CHEBI:58416"/>
        <label>1</label>
    </ligand>
</feature>
<keyword evidence="6 19" id="KW-0150">Chloroplast</keyword>
<feature type="binding site" evidence="18">
    <location>
        <position position="121"/>
    </location>
    <ligand>
        <name>chlorophyll a</name>
        <dbReference type="ChEBI" id="CHEBI:58416"/>
        <label>1</label>
    </ligand>
</feature>
<dbReference type="Pfam" id="PF00504">
    <property type="entry name" value="Chloroa_b-bind"/>
    <property type="match status" value="1"/>
</dbReference>
<accession>A0A9D4V374</accession>
<evidence type="ECO:0000256" key="16">
    <source>
        <dbReference type="ARBA" id="ARBA00023078"/>
    </source>
</evidence>
<keyword evidence="16 19" id="KW-0793">Thylakoid</keyword>
<evidence type="ECO:0000313" key="20">
    <source>
        <dbReference type="EMBL" id="KAI5078944.1"/>
    </source>
</evidence>
<keyword evidence="8" id="KW-0597">Phosphoprotein</keyword>
<evidence type="ECO:0000256" key="4">
    <source>
        <dbReference type="ARBA" id="ARBA00007259"/>
    </source>
</evidence>
<protein>
    <recommendedName>
        <fullName evidence="19">Chlorophyll a-b binding protein, chloroplastic</fullName>
    </recommendedName>
</protein>
<sequence>DFGFDPLGLFKESELIHWRWAMLAVPGVLIPEALGLGNWVEAQQWAATSGGQATYLGYPVPWGNMPFILAIEAFAIAFSEALRNDEKDLEKRKYPGGPFDPLGFSTDPKKFEEYKVKEVKNGRLAILAFVGFSVQAAAYPGAGPLQNLATHLADPWHKNIAEIVIPRSVL</sequence>
<feature type="binding site" evidence="18">
    <location>
        <position position="118"/>
    </location>
    <ligand>
        <name>chlorophyll a</name>
        <dbReference type="ChEBI" id="CHEBI:58416"/>
        <label>1</label>
    </ligand>
</feature>
<keyword evidence="5 18" id="KW-0148">Chlorophyll</keyword>
<dbReference type="GO" id="GO:0016168">
    <property type="term" value="F:chlorophyll binding"/>
    <property type="evidence" value="ECO:0007669"/>
    <property type="project" value="UniProtKB-KW"/>
</dbReference>
<evidence type="ECO:0000256" key="8">
    <source>
        <dbReference type="ARBA" id="ARBA00022553"/>
    </source>
</evidence>
<dbReference type="GO" id="GO:0009523">
    <property type="term" value="C:photosystem II"/>
    <property type="evidence" value="ECO:0007669"/>
    <property type="project" value="UniProtKB-KW"/>
</dbReference>
<comment type="similarity">
    <text evidence="4 19">Belongs to the light-harvesting chlorophyll a/b-binding (LHC) protein family.</text>
</comment>
<keyword evidence="19" id="KW-0604">Photosystem II</keyword>
<evidence type="ECO:0000256" key="1">
    <source>
        <dbReference type="ARBA" id="ARBA00003803"/>
    </source>
</evidence>
<feature type="binding site" evidence="18">
    <location>
        <position position="17"/>
    </location>
    <ligand>
        <name>chlorophyll a</name>
        <dbReference type="ChEBI" id="CHEBI:58416"/>
        <label>1</label>
    </ligand>
</feature>
<evidence type="ECO:0000256" key="13">
    <source>
        <dbReference type="ARBA" id="ARBA00022946"/>
    </source>
</evidence>
<evidence type="ECO:0000256" key="7">
    <source>
        <dbReference type="ARBA" id="ARBA00022531"/>
    </source>
</evidence>
<keyword evidence="15 19" id="KW-0157">Chromophore</keyword>
<feature type="binding site" evidence="18">
    <location>
        <position position="14"/>
    </location>
    <ligand>
        <name>chlorophyll a</name>
        <dbReference type="ChEBI" id="CHEBI:58416"/>
        <label>1</label>
    </ligand>
</feature>
<dbReference type="PANTHER" id="PTHR21649">
    <property type="entry name" value="CHLOROPHYLL A/B BINDING PROTEIN"/>
    <property type="match status" value="1"/>
</dbReference>
<dbReference type="EMBL" id="JABFUD020000006">
    <property type="protein sequence ID" value="KAI5078944.1"/>
    <property type="molecule type" value="Genomic_DNA"/>
</dbReference>
<evidence type="ECO:0000256" key="10">
    <source>
        <dbReference type="ARBA" id="ARBA00022692"/>
    </source>
</evidence>
<evidence type="ECO:0000256" key="15">
    <source>
        <dbReference type="ARBA" id="ARBA00022991"/>
    </source>
</evidence>
<feature type="binding site" evidence="18">
    <location>
        <position position="135"/>
    </location>
    <ligand>
        <name>chlorophyll a</name>
        <dbReference type="ChEBI" id="CHEBI:58416"/>
        <label>1</label>
    </ligand>
</feature>
<evidence type="ECO:0000313" key="21">
    <source>
        <dbReference type="Proteomes" id="UP000886520"/>
    </source>
</evidence>
<keyword evidence="21" id="KW-1185">Reference proteome</keyword>
<keyword evidence="13" id="KW-0809">Transit peptide</keyword>
<comment type="function">
    <text evidence="1 19">The light-harvesting complex (LHC) functions as a light receptor, it captures and delivers excitation energy to photosystems with which it is closely associated.</text>
</comment>
<feature type="binding site" evidence="18">
    <location>
        <position position="151"/>
    </location>
    <ligand>
        <name>chlorophyll a</name>
        <dbReference type="ChEBI" id="CHEBI:58416"/>
        <label>1</label>
    </ligand>
</feature>
<evidence type="ECO:0000256" key="19">
    <source>
        <dbReference type="RuleBase" id="RU363080"/>
    </source>
</evidence>
<feature type="non-terminal residue" evidence="20">
    <location>
        <position position="1"/>
    </location>
</feature>
<reference evidence="20" key="1">
    <citation type="submission" date="2021-01" db="EMBL/GenBank/DDBJ databases">
        <title>Adiantum capillus-veneris genome.</title>
        <authorList>
            <person name="Fang Y."/>
            <person name="Liao Q."/>
        </authorList>
    </citation>
    <scope>NUCLEOTIDE SEQUENCE</scope>
    <source>
        <strain evidence="20">H3</strain>
        <tissue evidence="20">Leaf</tissue>
    </source>
</reference>
<proteinExistence type="inferred from homology"/>
<dbReference type="SUPFAM" id="SSF103511">
    <property type="entry name" value="Chlorophyll a-b binding protein"/>
    <property type="match status" value="1"/>
</dbReference>
<evidence type="ECO:0000256" key="6">
    <source>
        <dbReference type="ARBA" id="ARBA00022528"/>
    </source>
</evidence>
<evidence type="ECO:0000256" key="2">
    <source>
        <dbReference type="ARBA" id="ARBA00004141"/>
    </source>
</evidence>
<evidence type="ECO:0000256" key="3">
    <source>
        <dbReference type="ARBA" id="ARBA00004334"/>
    </source>
</evidence>
<evidence type="ECO:0000256" key="14">
    <source>
        <dbReference type="ARBA" id="ARBA00022989"/>
    </source>
</evidence>
<keyword evidence="10" id="KW-0812">Transmembrane</keyword>